<sequence>MARITAGVACSHIPALGVAVDLGKTGEAYWAPAFAGFDWTRAWEKREKPDVVILVYNDHATAFDMKIIPSFAIGCAEEFKPADEGWGPRKVPVVKGHPDLAWHIAQSLILDEFDMTIINEMDVDHGLTVPLSMMFGQPEEWPCKVIPLAVNVVTYPPPSGNRCWALGEAIARAVESFPEDLNVQVWGTGGMSHQLQGPRAGLINAEWDNRFLDGLVGDSDALRYIPHIEYLRETGSEGIEMVMWLVMRGALGKATRMLHRHYHVPASNTAVGHIVLEPVSGDHHDRASDAGQAIAAE</sequence>
<dbReference type="EMBL" id="JBDIME010000002">
    <property type="protein sequence ID" value="MEN2788636.1"/>
    <property type="molecule type" value="Genomic_DNA"/>
</dbReference>
<keyword evidence="2" id="KW-0560">Oxidoreductase</keyword>
<dbReference type="Proteomes" id="UP001419910">
    <property type="component" value="Unassembled WGS sequence"/>
</dbReference>
<dbReference type="NCBIfam" id="NF009901">
    <property type="entry name" value="PRK13364.1"/>
    <property type="match status" value="1"/>
</dbReference>
<dbReference type="NCBIfam" id="NF009902">
    <property type="entry name" value="PRK13365.1"/>
    <property type="match status" value="1"/>
</dbReference>
<evidence type="ECO:0000313" key="3">
    <source>
        <dbReference type="Proteomes" id="UP001419910"/>
    </source>
</evidence>
<dbReference type="GO" id="GO:0051213">
    <property type="term" value="F:dioxygenase activity"/>
    <property type="evidence" value="ECO:0007669"/>
    <property type="project" value="UniProtKB-KW"/>
</dbReference>
<name>A0ABU9XYM2_9SPHN</name>
<evidence type="ECO:0000313" key="2">
    <source>
        <dbReference type="EMBL" id="MEN2788636.1"/>
    </source>
</evidence>
<comment type="caution">
    <text evidence="2">The sequence shown here is derived from an EMBL/GenBank/DDBJ whole genome shotgun (WGS) entry which is preliminary data.</text>
</comment>
<reference evidence="2 3" key="1">
    <citation type="submission" date="2024-05" db="EMBL/GenBank/DDBJ databases">
        <authorList>
            <person name="Liu Q."/>
            <person name="Xin Y.-H."/>
        </authorList>
    </citation>
    <scope>NUCLEOTIDE SEQUENCE [LARGE SCALE GENOMIC DNA]</scope>
    <source>
        <strain evidence="2 3">CGMCC 1.10181</strain>
    </source>
</reference>
<dbReference type="NCBIfam" id="NF009903">
    <property type="entry name" value="PRK13366.1"/>
    <property type="match status" value="1"/>
</dbReference>
<dbReference type="Pfam" id="PF02900">
    <property type="entry name" value="LigB"/>
    <property type="match status" value="1"/>
</dbReference>
<feature type="domain" description="Extradiol ring-cleavage dioxygenase class III enzyme subunit B" evidence="1">
    <location>
        <begin position="9"/>
        <end position="271"/>
    </location>
</feature>
<keyword evidence="3" id="KW-1185">Reference proteome</keyword>
<dbReference type="InterPro" id="IPR004183">
    <property type="entry name" value="Xdiol_dOase_suB"/>
</dbReference>
<dbReference type="Gene3D" id="3.40.830.10">
    <property type="entry name" value="LigB-like"/>
    <property type="match status" value="1"/>
</dbReference>
<keyword evidence="2" id="KW-0223">Dioxygenase</keyword>
<dbReference type="RefSeq" id="WP_343890653.1">
    <property type="nucleotide sequence ID" value="NZ_BAAAEH010000035.1"/>
</dbReference>
<accession>A0ABU9XYM2</accession>
<proteinExistence type="predicted"/>
<protein>
    <submittedName>
        <fullName evidence="2">Class III extradiol dioxygenase subunit beta</fullName>
    </submittedName>
</protein>
<organism evidence="2 3">
    <name type="scientific">Sphingomonas oligophenolica</name>
    <dbReference type="NCBI Taxonomy" id="301154"/>
    <lineage>
        <taxon>Bacteria</taxon>
        <taxon>Pseudomonadati</taxon>
        <taxon>Pseudomonadota</taxon>
        <taxon>Alphaproteobacteria</taxon>
        <taxon>Sphingomonadales</taxon>
        <taxon>Sphingomonadaceae</taxon>
        <taxon>Sphingomonas</taxon>
    </lineage>
</organism>
<dbReference type="SUPFAM" id="SSF53213">
    <property type="entry name" value="LigB-like"/>
    <property type="match status" value="1"/>
</dbReference>
<evidence type="ECO:0000259" key="1">
    <source>
        <dbReference type="Pfam" id="PF02900"/>
    </source>
</evidence>
<gene>
    <name evidence="2" type="ORF">ABC974_03275</name>
</gene>